<name>A0AA40G0F9_9HYME</name>
<comment type="caution">
    <text evidence="2">The sequence shown here is derived from an EMBL/GenBank/DDBJ whole genome shotgun (WGS) entry which is preliminary data.</text>
</comment>
<keyword evidence="1" id="KW-0732">Signal</keyword>
<feature type="chain" id="PRO_5041424110" description="Secreted protein" evidence="1">
    <location>
        <begin position="19"/>
        <end position="70"/>
    </location>
</feature>
<proteinExistence type="predicted"/>
<feature type="signal peptide" evidence="1">
    <location>
        <begin position="1"/>
        <end position="18"/>
    </location>
</feature>
<evidence type="ECO:0008006" key="4">
    <source>
        <dbReference type="Google" id="ProtNLM"/>
    </source>
</evidence>
<organism evidence="2 3">
    <name type="scientific">Melipona bicolor</name>
    <dbReference type="NCBI Taxonomy" id="60889"/>
    <lineage>
        <taxon>Eukaryota</taxon>
        <taxon>Metazoa</taxon>
        <taxon>Ecdysozoa</taxon>
        <taxon>Arthropoda</taxon>
        <taxon>Hexapoda</taxon>
        <taxon>Insecta</taxon>
        <taxon>Pterygota</taxon>
        <taxon>Neoptera</taxon>
        <taxon>Endopterygota</taxon>
        <taxon>Hymenoptera</taxon>
        <taxon>Apocrita</taxon>
        <taxon>Aculeata</taxon>
        <taxon>Apoidea</taxon>
        <taxon>Anthophila</taxon>
        <taxon>Apidae</taxon>
        <taxon>Melipona</taxon>
    </lineage>
</organism>
<evidence type="ECO:0000313" key="3">
    <source>
        <dbReference type="Proteomes" id="UP001177670"/>
    </source>
</evidence>
<accession>A0AA40G0F9</accession>
<dbReference type="Proteomes" id="UP001177670">
    <property type="component" value="Unassembled WGS sequence"/>
</dbReference>
<gene>
    <name evidence="2" type="ORF">K0M31_002711</name>
</gene>
<sequence length="70" mass="7881">MSLVCYLCLDALCQVCRCFSANLKVYSSWVMRMVVSENLMVKGAKCILRYSTSRMAQFIVDETILGTTAD</sequence>
<keyword evidence="3" id="KW-1185">Reference proteome</keyword>
<evidence type="ECO:0000256" key="1">
    <source>
        <dbReference type="SAM" id="SignalP"/>
    </source>
</evidence>
<protein>
    <recommendedName>
        <fullName evidence="4">Secreted protein</fullName>
    </recommendedName>
</protein>
<reference evidence="2" key="1">
    <citation type="submission" date="2021-10" db="EMBL/GenBank/DDBJ databases">
        <title>Melipona bicolor Genome sequencing and assembly.</title>
        <authorList>
            <person name="Araujo N.S."/>
            <person name="Arias M.C."/>
        </authorList>
    </citation>
    <scope>NUCLEOTIDE SEQUENCE</scope>
    <source>
        <strain evidence="2">USP_2M_L1-L4_2017</strain>
        <tissue evidence="2">Whole body</tissue>
    </source>
</reference>
<evidence type="ECO:0000313" key="2">
    <source>
        <dbReference type="EMBL" id="KAK1128240.1"/>
    </source>
</evidence>
<dbReference type="EMBL" id="JAHYIQ010000010">
    <property type="protein sequence ID" value="KAK1128240.1"/>
    <property type="molecule type" value="Genomic_DNA"/>
</dbReference>
<dbReference type="AlphaFoldDB" id="A0AA40G0F9"/>